<reference evidence="1 2" key="1">
    <citation type="journal article" date="2020" name="Nature">
        <title>Six reference-quality genomes reveal evolution of bat adaptations.</title>
        <authorList>
            <person name="Jebb D."/>
            <person name="Huang Z."/>
            <person name="Pippel M."/>
            <person name="Hughes G.M."/>
            <person name="Lavrichenko K."/>
            <person name="Devanna P."/>
            <person name="Winkler S."/>
            <person name="Jermiin L.S."/>
            <person name="Skirmuntt E.C."/>
            <person name="Katzourakis A."/>
            <person name="Burkitt-Gray L."/>
            <person name="Ray D.A."/>
            <person name="Sullivan K.A.M."/>
            <person name="Roscito J.G."/>
            <person name="Kirilenko B.M."/>
            <person name="Davalos L.M."/>
            <person name="Corthals A.P."/>
            <person name="Power M.L."/>
            <person name="Jones G."/>
            <person name="Ransome R.D."/>
            <person name="Dechmann D.K.N."/>
            <person name="Locatelli A.G."/>
            <person name="Puechmaille S.J."/>
            <person name="Fedrigo O."/>
            <person name="Jarvis E.D."/>
            <person name="Hiller M."/>
            <person name="Vernes S.C."/>
            <person name="Myers E.W."/>
            <person name="Teeling E.C."/>
        </authorList>
    </citation>
    <scope>NUCLEOTIDE SEQUENCE [LARGE SCALE GENOMIC DNA]</scope>
    <source>
        <strain evidence="1">MMyoMyo1</strain>
        <tissue evidence="1">Flight muscle</tissue>
    </source>
</reference>
<keyword evidence="1" id="KW-0346">Stress response</keyword>
<proteinExistence type="predicted"/>
<accession>A0A7J7TTB4</accession>
<dbReference type="AlphaFoldDB" id="A0A7J7TTB4"/>
<dbReference type="Proteomes" id="UP000527355">
    <property type="component" value="Unassembled WGS sequence"/>
</dbReference>
<keyword evidence="2" id="KW-1185">Reference proteome</keyword>
<gene>
    <name evidence="1" type="ORF">mMyoMyo1_006511</name>
</gene>
<sequence>MMESVGVYGFCGCTSKNKMKCDSRWEVTATAPPPPPAICSSLLFLVMRLKVEIRWEAGARFTGGRRLPTLGTISGSRLNSKLVLWRITVAGRIPGIGVRGELTPQRFSR</sequence>
<dbReference type="EMBL" id="JABWUV010000015">
    <property type="protein sequence ID" value="KAF6303853.1"/>
    <property type="molecule type" value="Genomic_DNA"/>
</dbReference>
<protein>
    <submittedName>
        <fullName evidence="1">Heat shock protein family A (Hsp70) member 12A</fullName>
    </submittedName>
</protein>
<comment type="caution">
    <text evidence="1">The sequence shown here is derived from an EMBL/GenBank/DDBJ whole genome shotgun (WGS) entry which is preliminary data.</text>
</comment>
<name>A0A7J7TTB4_MYOMY</name>
<evidence type="ECO:0000313" key="1">
    <source>
        <dbReference type="EMBL" id="KAF6303853.1"/>
    </source>
</evidence>
<organism evidence="1 2">
    <name type="scientific">Myotis myotis</name>
    <name type="common">Greater mouse-eared bat</name>
    <name type="synonym">Vespertilio myotis</name>
    <dbReference type="NCBI Taxonomy" id="51298"/>
    <lineage>
        <taxon>Eukaryota</taxon>
        <taxon>Metazoa</taxon>
        <taxon>Chordata</taxon>
        <taxon>Craniata</taxon>
        <taxon>Vertebrata</taxon>
        <taxon>Euteleostomi</taxon>
        <taxon>Mammalia</taxon>
        <taxon>Eutheria</taxon>
        <taxon>Laurasiatheria</taxon>
        <taxon>Chiroptera</taxon>
        <taxon>Yangochiroptera</taxon>
        <taxon>Vespertilionidae</taxon>
        <taxon>Myotis</taxon>
    </lineage>
</organism>
<evidence type="ECO:0000313" key="2">
    <source>
        <dbReference type="Proteomes" id="UP000527355"/>
    </source>
</evidence>